<dbReference type="Proteomes" id="UP000627166">
    <property type="component" value="Unassembled WGS sequence"/>
</dbReference>
<name>A0ABR8YML7_9CLOT</name>
<evidence type="ECO:0000313" key="1">
    <source>
        <dbReference type="EMBL" id="MBD8045496.1"/>
    </source>
</evidence>
<reference evidence="1 2" key="1">
    <citation type="submission" date="2020-08" db="EMBL/GenBank/DDBJ databases">
        <title>A Genomic Blueprint of the Chicken Gut Microbiome.</title>
        <authorList>
            <person name="Gilroy R."/>
            <person name="Ravi A."/>
            <person name="Getino M."/>
            <person name="Pursley I."/>
            <person name="Horton D.L."/>
            <person name="Alikhan N.-F."/>
            <person name="Baker D."/>
            <person name="Gharbi K."/>
            <person name="Hall N."/>
            <person name="Watson M."/>
            <person name="Adriaenssens E.M."/>
            <person name="Foster-Nyarko E."/>
            <person name="Jarju S."/>
            <person name="Secka A."/>
            <person name="Antonio M."/>
            <person name="Oren A."/>
            <person name="Chaudhuri R."/>
            <person name="La Ragione R.M."/>
            <person name="Hildebrand F."/>
            <person name="Pallen M.J."/>
        </authorList>
    </citation>
    <scope>NUCLEOTIDE SEQUENCE [LARGE SCALE GENOMIC DNA]</scope>
    <source>
        <strain evidence="1 2">N37</strain>
    </source>
</reference>
<accession>A0ABR8YML7</accession>
<comment type="caution">
    <text evidence="1">The sequence shown here is derived from an EMBL/GenBank/DDBJ whole genome shotgun (WGS) entry which is preliminary data.</text>
</comment>
<organism evidence="1 2">
    <name type="scientific">Clostridium faecium</name>
    <dbReference type="NCBI Taxonomy" id="2762223"/>
    <lineage>
        <taxon>Bacteria</taxon>
        <taxon>Bacillati</taxon>
        <taxon>Bacillota</taxon>
        <taxon>Clostridia</taxon>
        <taxon>Eubacteriales</taxon>
        <taxon>Clostridiaceae</taxon>
        <taxon>Clostridium</taxon>
    </lineage>
</organism>
<dbReference type="EMBL" id="JACSQB010000003">
    <property type="protein sequence ID" value="MBD8045496.1"/>
    <property type="molecule type" value="Genomic_DNA"/>
</dbReference>
<keyword evidence="2" id="KW-1185">Reference proteome</keyword>
<dbReference type="RefSeq" id="WP_191738331.1">
    <property type="nucleotide sequence ID" value="NZ_JACSQB010000003.1"/>
</dbReference>
<sequence length="85" mass="10133">MLIFILIVINIPIYKIIFKLIFNDMDELKESIKYHLTPDFFSLLRGEYFNDIRSQFKLSCFIISCGSLVALEYYFINKIIDLVVR</sequence>
<evidence type="ECO:0000313" key="2">
    <source>
        <dbReference type="Proteomes" id="UP000627166"/>
    </source>
</evidence>
<protein>
    <submittedName>
        <fullName evidence="1">Uncharacterized protein</fullName>
    </submittedName>
</protein>
<gene>
    <name evidence="1" type="ORF">H9637_00285</name>
</gene>
<proteinExistence type="predicted"/>